<evidence type="ECO:0000256" key="1">
    <source>
        <dbReference type="ARBA" id="ARBA00004123"/>
    </source>
</evidence>
<feature type="compositionally biased region" description="Low complexity" evidence="8">
    <location>
        <begin position="249"/>
        <end position="258"/>
    </location>
</feature>
<feature type="repeat" description="RPEL" evidence="7">
    <location>
        <begin position="115"/>
        <end position="140"/>
    </location>
</feature>
<dbReference type="SMART" id="SM00513">
    <property type="entry name" value="SAP"/>
    <property type="match status" value="1"/>
</dbReference>
<sequence>MLKWLLRHFTRVWAQAGRSVMRSVATMFLGQKAGSCHFGLLDLEWALTWPPSKPALSSMACLDVETPSICRVLQLCLQQRRTREQLVEQGIMPPLKTPAAFHEQIRSLERAKTGNFLKHKLCSRPERSDLVRMHILQETKAEASLHATQMKLKRARLTDDLNEKIAQRPGPMVLVEKKILPVDSAAEEATDGDKANHSKAADVYSFDEDSADALSPEQPFSQETPSSTSASLIESTSFSSQLNSPTQHSSSPNSQLSSDLVNPISASEPQSNVQASTPLPVTTVAPIVTPGPVLVKQSLPKVPGDKGRSKKSKEPKPWVKKLKYHQYIPPDQKQELNEMPMDSAYARLLQQQQQFLQLQILSQQQQQYNYLSVLPATVKPATEVQTSCSSGNAASAPVPPHHSHTRRKLRHLPSNLDEMKVAELKMELKRRSLPVSGTKTDLLERLKLYQETSNIQNAAAAMETVASQSEHTKLTPPVSPIASKVSSLGIEDSSMADSPANPSDAQSRTCSAPCMRAPQEELPTHGKHSVKDSEKDKRLYEKERQIEELMRKLEQEQRLVEELKMQLEVEKRSQHGDSPPQLCPLTPVRVKEENGSPVNCSASCSSPGLPVPVKQEEAAAQCHFAPPNQFIISHQTIKQPETLQSVQAEAQILLPASLPSSAVALQIPANCIKLHTTVSSPAPGIIQASGQVPLKTEASAALQQQRSAHTPPLTKTWTMDPVAQSLLSTFPASSSCPAGAAVSNGAENKSPSHNQPTMMLHQPTFTHHLSKCKDPPRYEDAVKQTRSMLTAVQSPSAASQVSDDIFIQLQLKQISPFVKQDPPTLDKPLPVTASVTVLPVNTVLSRPPPMVQVAQHPAVPLKPPHCSPALTPDTRLDALLVSTVGADADPQTLKLMDDLHSPAVAAMDVDFSGGAAPSALTLHSASMDNMDWLDLTLSVPAEGALHPLDMSTPVGVFSADFLDSHELC</sequence>
<dbReference type="PROSITE" id="PS50800">
    <property type="entry name" value="SAP"/>
    <property type="match status" value="1"/>
</dbReference>
<protein>
    <recommendedName>
        <fullName evidence="9">SAP domain-containing protein</fullName>
    </recommendedName>
</protein>
<dbReference type="GO" id="GO:0045944">
    <property type="term" value="P:positive regulation of transcription by RNA polymerase II"/>
    <property type="evidence" value="ECO:0007669"/>
    <property type="project" value="TreeGrafter"/>
</dbReference>
<feature type="domain" description="SAP" evidence="9">
    <location>
        <begin position="416"/>
        <end position="450"/>
    </location>
</feature>
<proteinExistence type="predicted"/>
<feature type="region of interest" description="Disordered" evidence="8">
    <location>
        <begin position="491"/>
        <end position="511"/>
    </location>
</feature>
<feature type="region of interest" description="Disordered" evidence="8">
    <location>
        <begin position="208"/>
        <end position="277"/>
    </location>
</feature>
<dbReference type="Proteomes" id="UP000693946">
    <property type="component" value="Unassembled WGS sequence"/>
</dbReference>
<feature type="region of interest" description="Disordered" evidence="8">
    <location>
        <begin position="388"/>
        <end position="410"/>
    </location>
</feature>
<dbReference type="PANTHER" id="PTHR22793">
    <property type="entry name" value="MYOCARDIN-RELATED TRANSCRIPTION FACTOR-RELATED"/>
    <property type="match status" value="1"/>
</dbReference>
<evidence type="ECO:0000313" key="11">
    <source>
        <dbReference type="Proteomes" id="UP000693946"/>
    </source>
</evidence>
<evidence type="ECO:0000256" key="3">
    <source>
        <dbReference type="ARBA" id="ARBA00023015"/>
    </source>
</evidence>
<keyword evidence="11" id="KW-1185">Reference proteome</keyword>
<feature type="compositionally biased region" description="Low complexity" evidence="8">
    <location>
        <begin position="224"/>
        <end position="240"/>
    </location>
</feature>
<accession>A0AAV6PD21</accession>
<organism evidence="10 11">
    <name type="scientific">Solea senegalensis</name>
    <name type="common">Senegalese sole</name>
    <dbReference type="NCBI Taxonomy" id="28829"/>
    <lineage>
        <taxon>Eukaryota</taxon>
        <taxon>Metazoa</taxon>
        <taxon>Chordata</taxon>
        <taxon>Craniata</taxon>
        <taxon>Vertebrata</taxon>
        <taxon>Euteleostomi</taxon>
        <taxon>Actinopterygii</taxon>
        <taxon>Neopterygii</taxon>
        <taxon>Teleostei</taxon>
        <taxon>Neoteleostei</taxon>
        <taxon>Acanthomorphata</taxon>
        <taxon>Carangaria</taxon>
        <taxon>Pleuronectiformes</taxon>
        <taxon>Pleuronectoidei</taxon>
        <taxon>Soleidae</taxon>
        <taxon>Solea</taxon>
    </lineage>
</organism>
<comment type="caution">
    <text evidence="10">The sequence shown here is derived from an EMBL/GenBank/DDBJ whole genome shotgun (WGS) entry which is preliminary data.</text>
</comment>
<evidence type="ECO:0000256" key="6">
    <source>
        <dbReference type="ARBA" id="ARBA00023242"/>
    </source>
</evidence>
<dbReference type="InterPro" id="IPR043451">
    <property type="entry name" value="Myocardin-like"/>
</dbReference>
<feature type="region of interest" description="Disordered" evidence="8">
    <location>
        <begin position="737"/>
        <end position="756"/>
    </location>
</feature>
<feature type="compositionally biased region" description="Basic residues" evidence="8">
    <location>
        <begin position="401"/>
        <end position="410"/>
    </location>
</feature>
<dbReference type="PROSITE" id="PS51073">
    <property type="entry name" value="RPEL"/>
    <property type="match status" value="2"/>
</dbReference>
<dbReference type="InterPro" id="IPR003034">
    <property type="entry name" value="SAP_dom"/>
</dbReference>
<evidence type="ECO:0000256" key="4">
    <source>
        <dbReference type="ARBA" id="ARBA00023054"/>
    </source>
</evidence>
<dbReference type="GO" id="GO:0003713">
    <property type="term" value="F:transcription coactivator activity"/>
    <property type="evidence" value="ECO:0007669"/>
    <property type="project" value="TreeGrafter"/>
</dbReference>
<reference evidence="10 11" key="1">
    <citation type="journal article" date="2021" name="Sci. Rep.">
        <title>Chromosome anchoring in Senegalese sole (Solea senegalensis) reveals sex-associated markers and genome rearrangements in flatfish.</title>
        <authorList>
            <person name="Guerrero-Cozar I."/>
            <person name="Gomez-Garrido J."/>
            <person name="Berbel C."/>
            <person name="Martinez-Blanch J.F."/>
            <person name="Alioto T."/>
            <person name="Claros M.G."/>
            <person name="Gagnaire P.A."/>
            <person name="Manchado M."/>
        </authorList>
    </citation>
    <scope>NUCLEOTIDE SEQUENCE [LARGE SCALE GENOMIC DNA]</scope>
    <source>
        <strain evidence="10">Sse05_10M</strain>
    </source>
</reference>
<feature type="compositionally biased region" description="Polar residues" evidence="8">
    <location>
        <begin position="264"/>
        <end position="277"/>
    </location>
</feature>
<name>A0AAV6PD21_SOLSE</name>
<dbReference type="SMART" id="SM00707">
    <property type="entry name" value="RPEL"/>
    <property type="match status" value="3"/>
</dbReference>
<gene>
    <name evidence="10" type="ORF">JOB18_029865</name>
</gene>
<dbReference type="FunFam" id="1.10.720.30:FF:000002">
    <property type="entry name" value="Myocardin related transcription factor A"/>
    <property type="match status" value="1"/>
</dbReference>
<evidence type="ECO:0000313" key="10">
    <source>
        <dbReference type="EMBL" id="KAG7455679.1"/>
    </source>
</evidence>
<evidence type="ECO:0000256" key="8">
    <source>
        <dbReference type="SAM" id="MobiDB-lite"/>
    </source>
</evidence>
<keyword evidence="5" id="KW-0804">Transcription</keyword>
<feature type="compositionally biased region" description="Basic and acidic residues" evidence="8">
    <location>
        <begin position="303"/>
        <end position="317"/>
    </location>
</feature>
<evidence type="ECO:0000256" key="7">
    <source>
        <dbReference type="PROSITE-ProRule" id="PRU00401"/>
    </source>
</evidence>
<feature type="region of interest" description="Disordered" evidence="8">
    <location>
        <begin position="296"/>
        <end position="317"/>
    </location>
</feature>
<feature type="compositionally biased region" description="Polar residues" evidence="8">
    <location>
        <begin position="745"/>
        <end position="756"/>
    </location>
</feature>
<evidence type="ECO:0000256" key="5">
    <source>
        <dbReference type="ARBA" id="ARBA00023163"/>
    </source>
</evidence>
<evidence type="ECO:0000259" key="9">
    <source>
        <dbReference type="PROSITE" id="PS50800"/>
    </source>
</evidence>
<feature type="repeat" description="RPEL" evidence="7">
    <location>
        <begin position="159"/>
        <end position="184"/>
    </location>
</feature>
<keyword evidence="4" id="KW-0175">Coiled coil</keyword>
<dbReference type="GO" id="GO:0051145">
    <property type="term" value="P:smooth muscle cell differentiation"/>
    <property type="evidence" value="ECO:0007669"/>
    <property type="project" value="TreeGrafter"/>
</dbReference>
<feature type="region of interest" description="Disordered" evidence="8">
    <location>
        <begin position="518"/>
        <end position="537"/>
    </location>
</feature>
<feature type="compositionally biased region" description="Polar residues" evidence="8">
    <location>
        <begin position="500"/>
        <end position="510"/>
    </location>
</feature>
<keyword evidence="3" id="KW-0805">Transcription regulation</keyword>
<evidence type="ECO:0000256" key="2">
    <source>
        <dbReference type="ARBA" id="ARBA00022737"/>
    </source>
</evidence>
<comment type="subcellular location">
    <subcellularLocation>
        <location evidence="1">Nucleus</location>
    </subcellularLocation>
</comment>
<dbReference type="EMBL" id="JAGKHQ010001487">
    <property type="protein sequence ID" value="KAG7455679.1"/>
    <property type="molecule type" value="Genomic_DNA"/>
</dbReference>
<dbReference type="Pfam" id="PF02037">
    <property type="entry name" value="SAP"/>
    <property type="match status" value="1"/>
</dbReference>
<dbReference type="AlphaFoldDB" id="A0AAV6PD21"/>
<keyword evidence="2" id="KW-0677">Repeat</keyword>
<keyword evidence="6" id="KW-0539">Nucleus</keyword>
<dbReference type="InterPro" id="IPR004018">
    <property type="entry name" value="RPEL_repeat"/>
</dbReference>
<dbReference type="PANTHER" id="PTHR22793:SF5">
    <property type="entry name" value="MYOCARDIN-RELATED TRANSCRIPTION FACTOR B"/>
    <property type="match status" value="1"/>
</dbReference>
<dbReference type="GO" id="GO:0005634">
    <property type="term" value="C:nucleus"/>
    <property type="evidence" value="ECO:0007669"/>
    <property type="project" value="UniProtKB-SubCell"/>
</dbReference>